<proteinExistence type="predicted"/>
<dbReference type="Pfam" id="PF09697">
    <property type="entry name" value="Porph_ging"/>
    <property type="match status" value="1"/>
</dbReference>
<accession>A0A9X1HDV2</accession>
<organism evidence="1 2">
    <name type="scientific">Flavobacterium potami</name>
    <dbReference type="NCBI Taxonomy" id="2872310"/>
    <lineage>
        <taxon>Bacteria</taxon>
        <taxon>Pseudomonadati</taxon>
        <taxon>Bacteroidota</taxon>
        <taxon>Flavobacteriia</taxon>
        <taxon>Flavobacteriales</taxon>
        <taxon>Flavobacteriaceae</taxon>
        <taxon>Flavobacterium</taxon>
    </lineage>
</organism>
<protein>
    <submittedName>
        <fullName evidence="1">GLPGLI family protein</fullName>
    </submittedName>
</protein>
<dbReference type="InterPro" id="IPR005901">
    <property type="entry name" value="GLPGLI"/>
</dbReference>
<dbReference type="AlphaFoldDB" id="A0A9X1HDV2"/>
<evidence type="ECO:0000313" key="2">
    <source>
        <dbReference type="Proteomes" id="UP001139366"/>
    </source>
</evidence>
<name>A0A9X1HDV2_9FLAO</name>
<dbReference type="Proteomes" id="UP001139366">
    <property type="component" value="Unassembled WGS sequence"/>
</dbReference>
<comment type="caution">
    <text evidence="1">The sequence shown here is derived from an EMBL/GenBank/DDBJ whole genome shotgun (WGS) entry which is preliminary data.</text>
</comment>
<dbReference type="RefSeq" id="WP_223709882.1">
    <property type="nucleotide sequence ID" value="NZ_JAINUY010000007.1"/>
</dbReference>
<dbReference type="EMBL" id="JAINUY010000007">
    <property type="protein sequence ID" value="MBZ4037036.1"/>
    <property type="molecule type" value="Genomic_DNA"/>
</dbReference>
<keyword evidence="2" id="KW-1185">Reference proteome</keyword>
<evidence type="ECO:0000313" key="1">
    <source>
        <dbReference type="EMBL" id="MBZ4037036.1"/>
    </source>
</evidence>
<sequence length="236" mass="27194">MRLFFLSLIVSINMYSQSSGKITYSFYIPVSVDDAKDENAKIFVSKMMEFANKQEFELLFNKSKSSFTYIDQLRYDSDYDKKIDNISRLAYTSLDTYLDFENKIAVMLMSDGTLVSSILENEKWDIQNESKKIGNYLCYKATLQKAFVNRKGEQKTREIICWFAPSLPYSYGPKTFNGLPGLILELTEDNKTFVASKIELFDKNSNINFPKGKMVSKEEYDKKIKEGLGAVIKPKS</sequence>
<gene>
    <name evidence="1" type="ORF">K6T82_19875</name>
</gene>
<reference evidence="1 2" key="1">
    <citation type="journal article" date="2023" name="Antonie Van Leeuwenhoek">
        <title>Flavobacterium potami sp. nov., a multi-metal resistance genes harbouring bacterium isolated from shallow river silt.</title>
        <authorList>
            <person name="Li S."/>
            <person name="Mao S."/>
            <person name="Mu W."/>
            <person name="Guo B."/>
            <person name="Li C."/>
            <person name="Zhu Q."/>
            <person name="Hou X."/>
            <person name="Zhao Y."/>
            <person name="Wei S."/>
            <person name="Liu H."/>
            <person name="Liu A."/>
        </authorList>
    </citation>
    <scope>NUCLEOTIDE SEQUENCE [LARGE SCALE GENOMIC DNA]</scope>
    <source>
        <strain evidence="1 2">17A</strain>
    </source>
</reference>
<dbReference type="NCBIfam" id="TIGR01200">
    <property type="entry name" value="GLPGLI"/>
    <property type="match status" value="1"/>
</dbReference>